<dbReference type="Proteomes" id="UP000077271">
    <property type="component" value="Unassembled WGS sequence"/>
</dbReference>
<feature type="transmembrane region" description="Helical" evidence="6">
    <location>
        <begin position="208"/>
        <end position="229"/>
    </location>
</feature>
<name>A0A177L0X5_9BACI</name>
<reference evidence="7 8" key="1">
    <citation type="submission" date="2016-01" db="EMBL/GenBank/DDBJ databases">
        <title>Investigation of taxonomic status of Bacillus aminovorans.</title>
        <authorList>
            <person name="Verma A."/>
            <person name="Pal Y."/>
            <person name="Krishnamurthi S."/>
        </authorList>
    </citation>
    <scope>NUCLEOTIDE SEQUENCE [LARGE SCALE GENOMIC DNA]</scope>
    <source>
        <strain evidence="7 8">DSM 4337</strain>
    </source>
</reference>
<evidence type="ECO:0000313" key="8">
    <source>
        <dbReference type="Proteomes" id="UP000077271"/>
    </source>
</evidence>
<evidence type="ECO:0000313" key="7">
    <source>
        <dbReference type="EMBL" id="OAH58421.1"/>
    </source>
</evidence>
<feature type="transmembrane region" description="Helical" evidence="6">
    <location>
        <begin position="145"/>
        <end position="164"/>
    </location>
</feature>
<dbReference type="EMBL" id="LQWZ01000009">
    <property type="protein sequence ID" value="OAH58421.1"/>
    <property type="molecule type" value="Genomic_DNA"/>
</dbReference>
<dbReference type="RefSeq" id="WP_018393554.1">
    <property type="nucleotide sequence ID" value="NZ_LQWZ01000009.1"/>
</dbReference>
<proteinExistence type="predicted"/>
<organism evidence="7 8">
    <name type="scientific">Domibacillus aminovorans</name>
    <dbReference type="NCBI Taxonomy" id="29332"/>
    <lineage>
        <taxon>Bacteria</taxon>
        <taxon>Bacillati</taxon>
        <taxon>Bacillota</taxon>
        <taxon>Bacilli</taxon>
        <taxon>Bacillales</taxon>
        <taxon>Bacillaceae</taxon>
        <taxon>Domibacillus</taxon>
    </lineage>
</organism>
<evidence type="ECO:0000256" key="6">
    <source>
        <dbReference type="SAM" id="Phobius"/>
    </source>
</evidence>
<feature type="transmembrane region" description="Helical" evidence="6">
    <location>
        <begin position="5"/>
        <end position="26"/>
    </location>
</feature>
<sequence length="230" mass="24969">MERTLIAILIIVLTVVIYLVMNRLYFRFHYPILMPAITAAVLIVLILIGFNIPYQTYMIGGDWINLLLGPAVVSLAYPLYKQRVTLWENLVPIMGGLFIGTVVGMTSGILFAKYLGFSKEIIYTLLPKSVTTPVAMQIASDLGGIPSLAAIFVMIAGFTGVIFGPSLLKVFRIHHFIGQGVGFGTASHAIGTAKAFEYGEKAVSMSSVAMTVCAVIGSLLAPLFVWIFLM</sequence>
<dbReference type="AlphaFoldDB" id="A0A177L0X5"/>
<keyword evidence="5 6" id="KW-0472">Membrane</keyword>
<evidence type="ECO:0000256" key="5">
    <source>
        <dbReference type="ARBA" id="ARBA00023136"/>
    </source>
</evidence>
<keyword evidence="3 6" id="KW-0812">Transmembrane</keyword>
<dbReference type="GO" id="GO:0005886">
    <property type="term" value="C:plasma membrane"/>
    <property type="evidence" value="ECO:0007669"/>
    <property type="project" value="UniProtKB-SubCell"/>
</dbReference>
<protein>
    <recommendedName>
        <fullName evidence="9">Murein hydrolase effector protein LrgB</fullName>
    </recommendedName>
</protein>
<accession>A0A177L0X5</accession>
<dbReference type="Pfam" id="PF04172">
    <property type="entry name" value="LrgB"/>
    <property type="match status" value="1"/>
</dbReference>
<dbReference type="InterPro" id="IPR007300">
    <property type="entry name" value="CidB/LrgB"/>
</dbReference>
<keyword evidence="4 6" id="KW-1133">Transmembrane helix</keyword>
<evidence type="ECO:0000256" key="4">
    <source>
        <dbReference type="ARBA" id="ARBA00022989"/>
    </source>
</evidence>
<evidence type="ECO:0000256" key="2">
    <source>
        <dbReference type="ARBA" id="ARBA00022475"/>
    </source>
</evidence>
<evidence type="ECO:0000256" key="3">
    <source>
        <dbReference type="ARBA" id="ARBA00022692"/>
    </source>
</evidence>
<evidence type="ECO:0008006" key="9">
    <source>
        <dbReference type="Google" id="ProtNLM"/>
    </source>
</evidence>
<feature type="transmembrane region" description="Helical" evidence="6">
    <location>
        <begin position="32"/>
        <end position="51"/>
    </location>
</feature>
<dbReference type="OrthoDB" id="9811701at2"/>
<feature type="transmembrane region" description="Helical" evidence="6">
    <location>
        <begin position="63"/>
        <end position="80"/>
    </location>
</feature>
<evidence type="ECO:0000256" key="1">
    <source>
        <dbReference type="ARBA" id="ARBA00004651"/>
    </source>
</evidence>
<dbReference type="PANTHER" id="PTHR30249">
    <property type="entry name" value="PUTATIVE SEROTONIN TRANSPORTER"/>
    <property type="match status" value="1"/>
</dbReference>
<feature type="transmembrane region" description="Helical" evidence="6">
    <location>
        <begin position="92"/>
        <end position="112"/>
    </location>
</feature>
<comment type="caution">
    <text evidence="7">The sequence shown here is derived from an EMBL/GenBank/DDBJ whole genome shotgun (WGS) entry which is preliminary data.</text>
</comment>
<gene>
    <name evidence="7" type="ORF">AWH48_17700</name>
</gene>
<dbReference type="PANTHER" id="PTHR30249:SF17">
    <property type="entry name" value="HOLIN-LIKE PROTEIN CIDB"/>
    <property type="match status" value="1"/>
</dbReference>
<comment type="subcellular location">
    <subcellularLocation>
        <location evidence="1">Cell membrane</location>
        <topology evidence="1">Multi-pass membrane protein</topology>
    </subcellularLocation>
</comment>
<keyword evidence="2" id="KW-1003">Cell membrane</keyword>